<dbReference type="GO" id="GO:0005524">
    <property type="term" value="F:ATP binding"/>
    <property type="evidence" value="ECO:0007669"/>
    <property type="project" value="UniProtKB-KW"/>
</dbReference>
<evidence type="ECO:0000313" key="8">
    <source>
        <dbReference type="Proteomes" id="UP000316806"/>
    </source>
</evidence>
<name>A0A516R8A0_STRST</name>
<dbReference type="AlphaFoldDB" id="A0A516R8A0"/>
<dbReference type="CDD" id="cd03268">
    <property type="entry name" value="ABC_BcrA_bacitracin_resist"/>
    <property type="match status" value="1"/>
</dbReference>
<dbReference type="Pfam" id="PF00005">
    <property type="entry name" value="ABC_tran"/>
    <property type="match status" value="1"/>
</dbReference>
<dbReference type="PROSITE" id="PS00211">
    <property type="entry name" value="ABC_TRANSPORTER_1"/>
    <property type="match status" value="1"/>
</dbReference>
<evidence type="ECO:0000256" key="4">
    <source>
        <dbReference type="ARBA" id="ARBA00022840"/>
    </source>
</evidence>
<evidence type="ECO:0000256" key="3">
    <source>
        <dbReference type="ARBA" id="ARBA00022741"/>
    </source>
</evidence>
<dbReference type="InterPro" id="IPR027417">
    <property type="entry name" value="P-loop_NTPase"/>
</dbReference>
<dbReference type="InterPro" id="IPR017871">
    <property type="entry name" value="ABC_transporter-like_CS"/>
</dbReference>
<dbReference type="EMBL" id="CP040916">
    <property type="protein sequence ID" value="QDQ11878.1"/>
    <property type="molecule type" value="Genomic_DNA"/>
</dbReference>
<reference evidence="7 8" key="1">
    <citation type="journal article" date="2019" name="J. Ind. Microbiol. Biotechnol.">
        <title>The complete genomic sequence of Streptomyces spectabilis NRRL-2792 and identification of secondary metabolite biosynthetic gene clusters.</title>
        <authorList>
            <person name="Sinha A."/>
            <person name="Phillips-Salemka S."/>
            <person name="Niraula T.A."/>
            <person name="Short K.A."/>
            <person name="Niraula N.P."/>
        </authorList>
    </citation>
    <scope>NUCLEOTIDE SEQUENCE [LARGE SCALE GENOMIC DNA]</scope>
    <source>
        <strain evidence="7 8">NRRL 2792</strain>
    </source>
</reference>
<dbReference type="SMART" id="SM00382">
    <property type="entry name" value="AAA"/>
    <property type="match status" value="1"/>
</dbReference>
<evidence type="ECO:0000313" key="7">
    <source>
        <dbReference type="EMBL" id="QDQ11878.1"/>
    </source>
</evidence>
<evidence type="ECO:0000256" key="2">
    <source>
        <dbReference type="ARBA" id="ARBA00022448"/>
    </source>
</evidence>
<keyword evidence="2" id="KW-0813">Transport</keyword>
<dbReference type="InterPro" id="IPR003439">
    <property type="entry name" value="ABC_transporter-like_ATP-bd"/>
</dbReference>
<dbReference type="Gene3D" id="3.40.50.300">
    <property type="entry name" value="P-loop containing nucleotide triphosphate hydrolases"/>
    <property type="match status" value="1"/>
</dbReference>
<feature type="domain" description="ABC transporter" evidence="6">
    <location>
        <begin position="2"/>
        <end position="227"/>
    </location>
</feature>
<keyword evidence="4 7" id="KW-0067">ATP-binding</keyword>
<comment type="similarity">
    <text evidence="1">Belongs to the ABC transporter superfamily.</text>
</comment>
<sequence length="326" mass="34025">MIEVENLVKSYGGRRVLDGLSFTAAPGSVTAFLGPNGAGKSTTLRMVLGLGTPDAGSALVHGVPYARLRDPLHKVGALLDASACHPARSPRAHLAWLARTHRIPAARVDEVLGLVGLASAARRPVRGFSLGMRQRLGIAVALLGDPEVLLLDEPMNGLDPEGIQWLRKLLRALADEGRTVLVSSHLMHEMAVTADHVLVIGRGRVLADGDMAALLTAGPDAVRLVSPRLDALAPALRAEGADVARGDEPDTATVTGLTGARIGDVAAAHGWSVHELTPVRPSLEEAYLRLTARAAEYRATAPAPAPAPATASSKSDDSRKEAAPHA</sequence>
<gene>
    <name evidence="7" type="ORF">FH965_15915</name>
</gene>
<dbReference type="PROSITE" id="PS50893">
    <property type="entry name" value="ABC_TRANSPORTER_2"/>
    <property type="match status" value="1"/>
</dbReference>
<feature type="region of interest" description="Disordered" evidence="5">
    <location>
        <begin position="299"/>
        <end position="326"/>
    </location>
</feature>
<dbReference type="Proteomes" id="UP000316806">
    <property type="component" value="Chromosome"/>
</dbReference>
<evidence type="ECO:0000256" key="5">
    <source>
        <dbReference type="SAM" id="MobiDB-lite"/>
    </source>
</evidence>
<organism evidence="7 8">
    <name type="scientific">Streptomyces spectabilis</name>
    <dbReference type="NCBI Taxonomy" id="68270"/>
    <lineage>
        <taxon>Bacteria</taxon>
        <taxon>Bacillati</taxon>
        <taxon>Actinomycetota</taxon>
        <taxon>Actinomycetes</taxon>
        <taxon>Kitasatosporales</taxon>
        <taxon>Streptomycetaceae</taxon>
        <taxon>Streptomyces</taxon>
    </lineage>
</organism>
<proteinExistence type="inferred from homology"/>
<evidence type="ECO:0000256" key="1">
    <source>
        <dbReference type="ARBA" id="ARBA00005417"/>
    </source>
</evidence>
<dbReference type="RefSeq" id="WP_144003753.1">
    <property type="nucleotide sequence ID" value="NZ_CP040916.1"/>
</dbReference>
<dbReference type="InterPro" id="IPR003593">
    <property type="entry name" value="AAA+_ATPase"/>
</dbReference>
<keyword evidence="3" id="KW-0547">Nucleotide-binding</keyword>
<accession>A0A516R8A0</accession>
<dbReference type="SUPFAM" id="SSF52540">
    <property type="entry name" value="P-loop containing nucleoside triphosphate hydrolases"/>
    <property type="match status" value="1"/>
</dbReference>
<dbReference type="PANTHER" id="PTHR43335">
    <property type="entry name" value="ABC TRANSPORTER, ATP-BINDING PROTEIN"/>
    <property type="match status" value="1"/>
</dbReference>
<dbReference type="PANTHER" id="PTHR43335:SF4">
    <property type="entry name" value="ABC TRANSPORTER, ATP-BINDING PROTEIN"/>
    <property type="match status" value="1"/>
</dbReference>
<feature type="compositionally biased region" description="Basic and acidic residues" evidence="5">
    <location>
        <begin position="314"/>
        <end position="326"/>
    </location>
</feature>
<evidence type="ECO:0000259" key="6">
    <source>
        <dbReference type="PROSITE" id="PS50893"/>
    </source>
</evidence>
<protein>
    <submittedName>
        <fullName evidence="7">ABC transporter ATP-binding protein</fullName>
    </submittedName>
</protein>
<dbReference type="GO" id="GO:0016887">
    <property type="term" value="F:ATP hydrolysis activity"/>
    <property type="evidence" value="ECO:0007669"/>
    <property type="project" value="InterPro"/>
</dbReference>